<dbReference type="PROSITE" id="PS50995">
    <property type="entry name" value="HTH_MARR_2"/>
    <property type="match status" value="1"/>
</dbReference>
<dbReference type="AlphaFoldDB" id="A0A6N8SD98"/>
<keyword evidence="1" id="KW-0805">Transcription regulation</keyword>
<evidence type="ECO:0000256" key="2">
    <source>
        <dbReference type="ARBA" id="ARBA00023125"/>
    </source>
</evidence>
<keyword evidence="3" id="KW-0804">Transcription</keyword>
<dbReference type="RefSeq" id="WP_160860579.1">
    <property type="nucleotide sequence ID" value="NZ_WUMK01000006.1"/>
</dbReference>
<accession>A0A6N8SD98</accession>
<dbReference type="InterPro" id="IPR000835">
    <property type="entry name" value="HTH_MarR-typ"/>
</dbReference>
<proteinExistence type="predicted"/>
<evidence type="ECO:0000256" key="1">
    <source>
        <dbReference type="ARBA" id="ARBA00023015"/>
    </source>
</evidence>
<dbReference type="InterPro" id="IPR036390">
    <property type="entry name" value="WH_DNA-bd_sf"/>
</dbReference>
<dbReference type="PANTHER" id="PTHR33164:SF104">
    <property type="entry name" value="TRANSCRIPTIONAL REGULATORY PROTEIN"/>
    <property type="match status" value="1"/>
</dbReference>
<sequence>MQLHICMLAITVKMHVIASMLDSSPDQTRTPSAATTRLWIALMRTQRILLAAIEQDLKAADLPPLGWYDVLWELVRAEKGRLRPFEIEAHTLLAQHNLSRLLDRMEEAGLVRREVFPQDGRGRWVLVTEAGRAMQQRIWTVYGASIERHLGEKLADADADQLAGQLARLIRG</sequence>
<dbReference type="GO" id="GO:0003700">
    <property type="term" value="F:DNA-binding transcription factor activity"/>
    <property type="evidence" value="ECO:0007669"/>
    <property type="project" value="InterPro"/>
</dbReference>
<dbReference type="GO" id="GO:0006950">
    <property type="term" value="P:response to stress"/>
    <property type="evidence" value="ECO:0007669"/>
    <property type="project" value="TreeGrafter"/>
</dbReference>
<protein>
    <submittedName>
        <fullName evidence="5">MarR family transcriptional regulator</fullName>
    </submittedName>
</protein>
<dbReference type="InterPro" id="IPR023187">
    <property type="entry name" value="Tscrpt_reg_MarR-type_CS"/>
</dbReference>
<reference evidence="5 6" key="1">
    <citation type="submission" date="2019-12" db="EMBL/GenBank/DDBJ databases">
        <title>Shinella kummerowiae sp. nov., a symbiotic bacterium isolated from root nodules of the herbal legume Kummerowia stipulacea.</title>
        <authorList>
            <person name="Gao J."/>
        </authorList>
    </citation>
    <scope>NUCLEOTIDE SEQUENCE [LARGE SCALE GENOMIC DNA]</scope>
    <source>
        <strain evidence="5 6">CCBAU 25048</strain>
    </source>
</reference>
<evidence type="ECO:0000259" key="4">
    <source>
        <dbReference type="PROSITE" id="PS50995"/>
    </source>
</evidence>
<dbReference type="Proteomes" id="UP000435802">
    <property type="component" value="Unassembled WGS sequence"/>
</dbReference>
<dbReference type="InterPro" id="IPR039422">
    <property type="entry name" value="MarR/SlyA-like"/>
</dbReference>
<evidence type="ECO:0000256" key="3">
    <source>
        <dbReference type="ARBA" id="ARBA00023163"/>
    </source>
</evidence>
<keyword evidence="6" id="KW-1185">Reference proteome</keyword>
<dbReference type="SMART" id="SM00347">
    <property type="entry name" value="HTH_MARR"/>
    <property type="match status" value="1"/>
</dbReference>
<organism evidence="5 6">
    <name type="scientific">Shinella kummerowiae</name>
    <dbReference type="NCBI Taxonomy" id="417745"/>
    <lineage>
        <taxon>Bacteria</taxon>
        <taxon>Pseudomonadati</taxon>
        <taxon>Pseudomonadota</taxon>
        <taxon>Alphaproteobacteria</taxon>
        <taxon>Hyphomicrobiales</taxon>
        <taxon>Rhizobiaceae</taxon>
        <taxon>Shinella</taxon>
    </lineage>
</organism>
<dbReference type="GO" id="GO:0003677">
    <property type="term" value="F:DNA binding"/>
    <property type="evidence" value="ECO:0007669"/>
    <property type="project" value="UniProtKB-KW"/>
</dbReference>
<dbReference type="PANTHER" id="PTHR33164">
    <property type="entry name" value="TRANSCRIPTIONAL REGULATOR, MARR FAMILY"/>
    <property type="match status" value="1"/>
</dbReference>
<dbReference type="Pfam" id="PF12802">
    <property type="entry name" value="MarR_2"/>
    <property type="match status" value="1"/>
</dbReference>
<keyword evidence="2" id="KW-0238">DNA-binding</keyword>
<dbReference type="PROSITE" id="PS01117">
    <property type="entry name" value="HTH_MARR_1"/>
    <property type="match status" value="1"/>
</dbReference>
<dbReference type="InterPro" id="IPR036388">
    <property type="entry name" value="WH-like_DNA-bd_sf"/>
</dbReference>
<dbReference type="EMBL" id="WUMK01000006">
    <property type="protein sequence ID" value="MXN47055.1"/>
    <property type="molecule type" value="Genomic_DNA"/>
</dbReference>
<dbReference type="SUPFAM" id="SSF46785">
    <property type="entry name" value="Winged helix' DNA-binding domain"/>
    <property type="match status" value="1"/>
</dbReference>
<evidence type="ECO:0000313" key="6">
    <source>
        <dbReference type="Proteomes" id="UP000435802"/>
    </source>
</evidence>
<name>A0A6N8SD98_9HYPH</name>
<dbReference type="Gene3D" id="1.10.10.10">
    <property type="entry name" value="Winged helix-like DNA-binding domain superfamily/Winged helix DNA-binding domain"/>
    <property type="match status" value="1"/>
</dbReference>
<evidence type="ECO:0000313" key="5">
    <source>
        <dbReference type="EMBL" id="MXN47055.1"/>
    </source>
</evidence>
<feature type="domain" description="HTH marR-type" evidence="4">
    <location>
        <begin position="35"/>
        <end position="171"/>
    </location>
</feature>
<dbReference type="OrthoDB" id="72352at2"/>
<gene>
    <name evidence="5" type="ORF">GR138_17815</name>
</gene>
<comment type="caution">
    <text evidence="5">The sequence shown here is derived from an EMBL/GenBank/DDBJ whole genome shotgun (WGS) entry which is preliminary data.</text>
</comment>